<proteinExistence type="predicted"/>
<organism evidence="1 2">
    <name type="scientific">Paramuricea clavata</name>
    <name type="common">Red gorgonian</name>
    <name type="synonym">Violescent sea-whip</name>
    <dbReference type="NCBI Taxonomy" id="317549"/>
    <lineage>
        <taxon>Eukaryota</taxon>
        <taxon>Metazoa</taxon>
        <taxon>Cnidaria</taxon>
        <taxon>Anthozoa</taxon>
        <taxon>Octocorallia</taxon>
        <taxon>Malacalcyonacea</taxon>
        <taxon>Plexauridae</taxon>
        <taxon>Paramuricea</taxon>
    </lineage>
</organism>
<evidence type="ECO:0000313" key="2">
    <source>
        <dbReference type="Proteomes" id="UP001152795"/>
    </source>
</evidence>
<dbReference type="InterPro" id="IPR029044">
    <property type="entry name" value="Nucleotide-diphossugar_trans"/>
</dbReference>
<sequence>MRQVISEWKETKRGCPQGSFLCPTLWNIYQNDLFYVERKSRLSAYADNHQLYYAHKKPERAVDTITRDGKQTFCCVLLQTPGHLLKDIILVDDDSKNPDDGKLLEKLPKVKTIRNNGRE</sequence>
<keyword evidence="2" id="KW-1185">Reference proteome</keyword>
<dbReference type="Gene3D" id="3.90.550.10">
    <property type="entry name" value="Spore Coat Polysaccharide Biosynthesis Protein SpsA, Chain A"/>
    <property type="match status" value="1"/>
</dbReference>
<protein>
    <submittedName>
        <fullName evidence="1">Uncharacterized protein</fullName>
    </submittedName>
</protein>
<gene>
    <name evidence="1" type="ORF">PACLA_8A074790</name>
</gene>
<dbReference type="OrthoDB" id="411871at2759"/>
<dbReference type="AlphaFoldDB" id="A0A6S7LSL9"/>
<comment type="caution">
    <text evidence="1">The sequence shown here is derived from an EMBL/GenBank/DDBJ whole genome shotgun (WGS) entry which is preliminary data.</text>
</comment>
<feature type="non-terminal residue" evidence="1">
    <location>
        <position position="119"/>
    </location>
</feature>
<reference evidence="1" key="1">
    <citation type="submission" date="2020-04" db="EMBL/GenBank/DDBJ databases">
        <authorList>
            <person name="Alioto T."/>
            <person name="Alioto T."/>
            <person name="Gomez Garrido J."/>
        </authorList>
    </citation>
    <scope>NUCLEOTIDE SEQUENCE</scope>
    <source>
        <strain evidence="1">A484AB</strain>
    </source>
</reference>
<evidence type="ECO:0000313" key="1">
    <source>
        <dbReference type="EMBL" id="CAB4043192.1"/>
    </source>
</evidence>
<dbReference type="Proteomes" id="UP001152795">
    <property type="component" value="Unassembled WGS sequence"/>
</dbReference>
<accession>A0A6S7LSL9</accession>
<dbReference type="EMBL" id="CACRXK020031743">
    <property type="protein sequence ID" value="CAB4043192.1"/>
    <property type="molecule type" value="Genomic_DNA"/>
</dbReference>
<name>A0A6S7LSL9_PARCT</name>